<proteinExistence type="predicted"/>
<protein>
    <submittedName>
        <fullName evidence="2">Uncharacterized protein</fullName>
    </submittedName>
</protein>
<dbReference type="EMBL" id="JAVRQU010000013">
    <property type="protein sequence ID" value="KAK5696090.1"/>
    <property type="molecule type" value="Genomic_DNA"/>
</dbReference>
<dbReference type="AlphaFoldDB" id="A0AAN7WCN4"/>
<name>A0AAN7WCN4_9PEZI</name>
<evidence type="ECO:0000313" key="3">
    <source>
        <dbReference type="Proteomes" id="UP001310594"/>
    </source>
</evidence>
<organism evidence="2 3">
    <name type="scientific">Elasticomyces elasticus</name>
    <dbReference type="NCBI Taxonomy" id="574655"/>
    <lineage>
        <taxon>Eukaryota</taxon>
        <taxon>Fungi</taxon>
        <taxon>Dikarya</taxon>
        <taxon>Ascomycota</taxon>
        <taxon>Pezizomycotina</taxon>
        <taxon>Dothideomycetes</taxon>
        <taxon>Dothideomycetidae</taxon>
        <taxon>Mycosphaerellales</taxon>
        <taxon>Teratosphaeriaceae</taxon>
        <taxon>Elasticomyces</taxon>
    </lineage>
</organism>
<evidence type="ECO:0000256" key="1">
    <source>
        <dbReference type="SAM" id="MobiDB-lite"/>
    </source>
</evidence>
<feature type="region of interest" description="Disordered" evidence="1">
    <location>
        <begin position="1"/>
        <end position="26"/>
    </location>
</feature>
<gene>
    <name evidence="2" type="ORF">LTR97_008510</name>
</gene>
<evidence type="ECO:0000313" key="2">
    <source>
        <dbReference type="EMBL" id="KAK5696090.1"/>
    </source>
</evidence>
<reference evidence="2" key="1">
    <citation type="submission" date="2023-08" db="EMBL/GenBank/DDBJ databases">
        <title>Black Yeasts Isolated from many extreme environments.</title>
        <authorList>
            <person name="Coleine C."/>
            <person name="Stajich J.E."/>
            <person name="Selbmann L."/>
        </authorList>
    </citation>
    <scope>NUCLEOTIDE SEQUENCE</scope>
    <source>
        <strain evidence="2">CCFEE 5810</strain>
    </source>
</reference>
<accession>A0AAN7WCN4</accession>
<comment type="caution">
    <text evidence="2">The sequence shown here is derived from an EMBL/GenBank/DDBJ whole genome shotgun (WGS) entry which is preliminary data.</text>
</comment>
<dbReference type="Proteomes" id="UP001310594">
    <property type="component" value="Unassembled WGS sequence"/>
</dbReference>
<sequence>MSNLAKVDQGDSLAGHDAPEQQTADNTVSQLKKLRVHWTAELKATVFLIMTEIDDVEPYSLRTDAFNDIHSDYLAATGHPEGVQYGVMITQYRNRVSVDKSMKASWMDAMAVVQSEKGADHTRKVKETAAEYRLQAQRDISNE</sequence>